<keyword evidence="7" id="KW-0732">Signal</keyword>
<dbReference type="GO" id="GO:0005615">
    <property type="term" value="C:extracellular space"/>
    <property type="evidence" value="ECO:0007669"/>
    <property type="project" value="UniProtKB-KW"/>
</dbReference>
<feature type="region of interest" description="Disordered" evidence="13">
    <location>
        <begin position="211"/>
        <end position="239"/>
    </location>
</feature>
<dbReference type="AlphaFoldDB" id="A0AAV6ZGL9"/>
<dbReference type="GO" id="GO:0005041">
    <property type="term" value="F:low-density lipoprotein particle receptor activity"/>
    <property type="evidence" value="ECO:0007669"/>
    <property type="project" value="InterPro"/>
</dbReference>
<feature type="compositionally biased region" description="Polar residues" evidence="13">
    <location>
        <begin position="166"/>
        <end position="194"/>
    </location>
</feature>
<keyword evidence="6 14" id="KW-0812">Transmembrane</keyword>
<evidence type="ECO:0000256" key="3">
    <source>
        <dbReference type="ARBA" id="ARBA00017995"/>
    </source>
</evidence>
<evidence type="ECO:0000256" key="5">
    <source>
        <dbReference type="ARBA" id="ARBA00022514"/>
    </source>
</evidence>
<reference evidence="16" key="1">
    <citation type="thesis" date="2020" institute="ProQuest LLC" country="789 East Eisenhower Parkway, Ann Arbor, MI, USA">
        <title>Comparative Genomics and Chromosome Evolution.</title>
        <authorList>
            <person name="Mudd A.B."/>
        </authorList>
    </citation>
    <scope>NUCLEOTIDE SEQUENCE</scope>
    <source>
        <strain evidence="16">237g6f4</strain>
        <tissue evidence="16">Blood</tissue>
    </source>
</reference>
<evidence type="ECO:0000256" key="2">
    <source>
        <dbReference type="ARBA" id="ARBA00010665"/>
    </source>
</evidence>
<evidence type="ECO:0000256" key="14">
    <source>
        <dbReference type="SAM" id="Phobius"/>
    </source>
</evidence>
<keyword evidence="11" id="KW-0325">Glycoprotein</keyword>
<feature type="compositionally biased region" description="Basic and acidic residues" evidence="13">
    <location>
        <begin position="153"/>
        <end position="165"/>
    </location>
</feature>
<protein>
    <recommendedName>
        <fullName evidence="3">C-X-C motif chemokine 16</fullName>
    </recommendedName>
    <alternativeName>
        <fullName evidence="12">Transmembrane chemokine CXCL16</fullName>
    </alternativeName>
</protein>
<dbReference type="GO" id="GO:0008009">
    <property type="term" value="F:chemokine activity"/>
    <property type="evidence" value="ECO:0007669"/>
    <property type="project" value="InterPro"/>
</dbReference>
<dbReference type="GO" id="GO:0006898">
    <property type="term" value="P:receptor-mediated endocytosis"/>
    <property type="evidence" value="ECO:0007669"/>
    <property type="project" value="InterPro"/>
</dbReference>
<evidence type="ECO:0000256" key="1">
    <source>
        <dbReference type="ARBA" id="ARBA00004479"/>
    </source>
</evidence>
<evidence type="ECO:0000256" key="8">
    <source>
        <dbReference type="ARBA" id="ARBA00022989"/>
    </source>
</evidence>
<keyword evidence="17" id="KW-1185">Reference proteome</keyword>
<dbReference type="Pfam" id="PF20902">
    <property type="entry name" value="CXCL16"/>
    <property type="match status" value="1"/>
</dbReference>
<dbReference type="Proteomes" id="UP000824782">
    <property type="component" value="Unassembled WGS sequence"/>
</dbReference>
<keyword evidence="10" id="KW-1015">Disulfide bond</keyword>
<evidence type="ECO:0000313" key="17">
    <source>
        <dbReference type="Proteomes" id="UP000824782"/>
    </source>
</evidence>
<feature type="transmembrane region" description="Helical" evidence="14">
    <location>
        <begin position="248"/>
        <end position="268"/>
    </location>
</feature>
<keyword evidence="8 14" id="KW-1133">Transmembrane helix</keyword>
<comment type="subcellular location">
    <subcellularLocation>
        <location evidence="1">Membrane</location>
        <topology evidence="1">Single-pass type I membrane protein</topology>
    </subcellularLocation>
</comment>
<dbReference type="GO" id="GO:0005044">
    <property type="term" value="F:scavenger receptor activity"/>
    <property type="evidence" value="ECO:0007669"/>
    <property type="project" value="InterPro"/>
</dbReference>
<evidence type="ECO:0000256" key="9">
    <source>
        <dbReference type="ARBA" id="ARBA00023136"/>
    </source>
</evidence>
<dbReference type="GO" id="GO:0010818">
    <property type="term" value="P:T cell chemotaxis"/>
    <property type="evidence" value="ECO:0007669"/>
    <property type="project" value="TreeGrafter"/>
</dbReference>
<evidence type="ECO:0000256" key="6">
    <source>
        <dbReference type="ARBA" id="ARBA00022692"/>
    </source>
</evidence>
<keyword evidence="9 14" id="KW-0472">Membrane</keyword>
<dbReference type="GO" id="GO:0016020">
    <property type="term" value="C:membrane"/>
    <property type="evidence" value="ECO:0007669"/>
    <property type="project" value="UniProtKB-SubCell"/>
</dbReference>
<evidence type="ECO:0000256" key="10">
    <source>
        <dbReference type="ARBA" id="ARBA00023157"/>
    </source>
</evidence>
<evidence type="ECO:0000256" key="4">
    <source>
        <dbReference type="ARBA" id="ARBA00022500"/>
    </source>
</evidence>
<dbReference type="PANTHER" id="PTHR14385">
    <property type="entry name" value="CXC CHEMOKINE LIGAND"/>
    <property type="match status" value="1"/>
</dbReference>
<dbReference type="GO" id="GO:0030307">
    <property type="term" value="P:positive regulation of cell growth"/>
    <property type="evidence" value="ECO:0007669"/>
    <property type="project" value="InterPro"/>
</dbReference>
<evidence type="ECO:0000256" key="7">
    <source>
        <dbReference type="ARBA" id="ARBA00022729"/>
    </source>
</evidence>
<comment type="caution">
    <text evidence="16">The sequence shown here is derived from an EMBL/GenBank/DDBJ whole genome shotgun (WGS) entry which is preliminary data.</text>
</comment>
<sequence length="296" mass="32472">MTGISHKSWKKSSQSESETWEKQITGRGGARTQRILSPKPSVSGPAATMKVLGSSALLALVFILTPQPGVSQYAHLSRHCQDCAKNMLEEGSVKENLLQNMYKNANYMDCPHNIVRVQLRNHTYCATRGTPWVDKVTGCIDKGRTSCLSSTENQKDFSKGSKNEKPPSTTQRSTSAGTTLPLIQSTQTWKGGTSKPSEIITVELKNLGSTIGLPTTAPDSEQNNDLLHGNGPSVEKDDEKGKMKQMQIAIISLILIVLVMSAIGMYIWCRRRKTTTCRSQCAEESVHYQPAPSEES</sequence>
<feature type="domain" description="C-X-C motif chemokine 16" evidence="15">
    <location>
        <begin position="82"/>
        <end position="146"/>
    </location>
</feature>
<evidence type="ECO:0000256" key="13">
    <source>
        <dbReference type="SAM" id="MobiDB-lite"/>
    </source>
</evidence>
<keyword evidence="4" id="KW-0145">Chemotaxis</keyword>
<keyword evidence="5" id="KW-0202">Cytokine</keyword>
<feature type="region of interest" description="Disordered" evidence="13">
    <location>
        <begin position="147"/>
        <end position="194"/>
    </location>
</feature>
<evidence type="ECO:0000256" key="11">
    <source>
        <dbReference type="ARBA" id="ARBA00023180"/>
    </source>
</evidence>
<feature type="region of interest" description="Disordered" evidence="13">
    <location>
        <begin position="1"/>
        <end position="43"/>
    </location>
</feature>
<dbReference type="InterPro" id="IPR048585">
    <property type="entry name" value="CXCL16_dom"/>
</dbReference>
<organism evidence="16 17">
    <name type="scientific">Engystomops pustulosus</name>
    <name type="common">Tungara frog</name>
    <name type="synonym">Physalaemus pustulosus</name>
    <dbReference type="NCBI Taxonomy" id="76066"/>
    <lineage>
        <taxon>Eukaryota</taxon>
        <taxon>Metazoa</taxon>
        <taxon>Chordata</taxon>
        <taxon>Craniata</taxon>
        <taxon>Vertebrata</taxon>
        <taxon>Euteleostomi</taxon>
        <taxon>Amphibia</taxon>
        <taxon>Batrachia</taxon>
        <taxon>Anura</taxon>
        <taxon>Neobatrachia</taxon>
        <taxon>Hyloidea</taxon>
        <taxon>Leptodactylidae</taxon>
        <taxon>Leiuperinae</taxon>
        <taxon>Engystomops</taxon>
    </lineage>
</organism>
<dbReference type="GO" id="GO:0034341">
    <property type="term" value="P:response to type II interferon"/>
    <property type="evidence" value="ECO:0007669"/>
    <property type="project" value="InterPro"/>
</dbReference>
<dbReference type="GO" id="GO:0034612">
    <property type="term" value="P:response to tumor necrosis factor"/>
    <property type="evidence" value="ECO:0007669"/>
    <property type="project" value="InterPro"/>
</dbReference>
<accession>A0AAV6ZGL9</accession>
<comment type="similarity">
    <text evidence="2">Belongs to the intercrine alpha (chemokine CxC) family.</text>
</comment>
<gene>
    <name evidence="16" type="ORF">GDO81_018678</name>
</gene>
<feature type="compositionally biased region" description="Polar residues" evidence="13">
    <location>
        <begin position="211"/>
        <end position="225"/>
    </location>
</feature>
<dbReference type="InterPro" id="IPR026296">
    <property type="entry name" value="CXCL16"/>
</dbReference>
<name>A0AAV6ZGL9_ENGPU</name>
<dbReference type="EMBL" id="WNYA01001037">
    <property type="protein sequence ID" value="KAG8546545.1"/>
    <property type="molecule type" value="Genomic_DNA"/>
</dbReference>
<proteinExistence type="inferred from homology"/>
<evidence type="ECO:0000259" key="15">
    <source>
        <dbReference type="Pfam" id="PF20902"/>
    </source>
</evidence>
<dbReference type="PANTHER" id="PTHR14385:SF0">
    <property type="entry name" value="C-X-C MOTIF CHEMOKINE 16"/>
    <property type="match status" value="1"/>
</dbReference>
<evidence type="ECO:0000256" key="12">
    <source>
        <dbReference type="ARBA" id="ARBA00032815"/>
    </source>
</evidence>
<dbReference type="GO" id="GO:0030335">
    <property type="term" value="P:positive regulation of cell migration"/>
    <property type="evidence" value="ECO:0007669"/>
    <property type="project" value="InterPro"/>
</dbReference>
<evidence type="ECO:0000313" key="16">
    <source>
        <dbReference type="EMBL" id="KAG8546545.1"/>
    </source>
</evidence>